<accession>A0A9Y1FN46</accession>
<dbReference type="Gene3D" id="3.40.50.1580">
    <property type="entry name" value="Nucleoside phosphorylase domain"/>
    <property type="match status" value="1"/>
</dbReference>
<dbReference type="CDD" id="cd17767">
    <property type="entry name" value="UP_EcUdp-like"/>
    <property type="match status" value="1"/>
</dbReference>
<organism evidence="2">
    <name type="scientific">Candidatus Heimdallarchaeum endolithica</name>
    <dbReference type="NCBI Taxonomy" id="2876572"/>
    <lineage>
        <taxon>Archaea</taxon>
        <taxon>Promethearchaeati</taxon>
        <taxon>Candidatus Heimdallarchaeota</taxon>
        <taxon>Candidatus Heimdallarchaeia (ex Rinke et al. 2021) (nom. nud.)</taxon>
        <taxon>Candidatus Heimdallarchaeales</taxon>
        <taxon>Candidatus Heimdallarchaeaceae</taxon>
        <taxon>Candidatus Heimdallarchaeum</taxon>
    </lineage>
</organism>
<dbReference type="SUPFAM" id="SSF53167">
    <property type="entry name" value="Purine and uridine phosphorylases"/>
    <property type="match status" value="1"/>
</dbReference>
<dbReference type="EMBL" id="CP084167">
    <property type="protein sequence ID" value="UJG43362.1"/>
    <property type="molecule type" value="Genomic_DNA"/>
</dbReference>
<protein>
    <submittedName>
        <fullName evidence="2">Nucleoside phosphorylase</fullName>
    </submittedName>
</protein>
<name>A0A9Y1FN46_9ARCH</name>
<dbReference type="Pfam" id="PF01048">
    <property type="entry name" value="PNP_UDP_1"/>
    <property type="match status" value="1"/>
</dbReference>
<feature type="domain" description="Nucleoside phosphorylase" evidence="1">
    <location>
        <begin position="31"/>
        <end position="254"/>
    </location>
</feature>
<dbReference type="Proteomes" id="UP001200513">
    <property type="component" value="Chromosome"/>
</dbReference>
<dbReference type="PANTHER" id="PTHR43691:SF13">
    <property type="entry name" value="URIDINE PHOSPHORYLASE"/>
    <property type="match status" value="1"/>
</dbReference>
<dbReference type="PANTHER" id="PTHR43691">
    <property type="entry name" value="URIDINE PHOSPHORYLASE"/>
    <property type="match status" value="1"/>
</dbReference>
<dbReference type="GO" id="GO:0005829">
    <property type="term" value="C:cytosol"/>
    <property type="evidence" value="ECO:0007669"/>
    <property type="project" value="TreeGrafter"/>
</dbReference>
<dbReference type="InterPro" id="IPR000845">
    <property type="entry name" value="Nucleoside_phosphorylase_d"/>
</dbReference>
<reference evidence="2" key="1">
    <citation type="journal article" date="2022" name="Nat. Microbiol.">
        <title>Unique mobile elements and scalable gene flow at the prokaryote-eukaryote boundary revealed by circularized Asgard archaea genomes.</title>
        <authorList>
            <person name="Wu F."/>
            <person name="Speth D.R."/>
            <person name="Philosof A."/>
            <person name="Cremiere A."/>
            <person name="Narayanan A."/>
            <person name="Barco R.A."/>
            <person name="Connon S.A."/>
            <person name="Amend J.P."/>
            <person name="Antoshechkin I.A."/>
            <person name="Orphan V.J."/>
        </authorList>
    </citation>
    <scope>NUCLEOTIDE SEQUENCE</scope>
    <source>
        <strain evidence="2">PR6</strain>
    </source>
</reference>
<proteinExistence type="predicted"/>
<dbReference type="GO" id="GO:0009116">
    <property type="term" value="P:nucleoside metabolic process"/>
    <property type="evidence" value="ECO:0007669"/>
    <property type="project" value="InterPro"/>
</dbReference>
<gene>
    <name evidence="2" type="ORF">K9W46_13445</name>
</gene>
<dbReference type="InterPro" id="IPR035994">
    <property type="entry name" value="Nucleoside_phosphorylase_sf"/>
</dbReference>
<dbReference type="AlphaFoldDB" id="A0A9Y1FN46"/>
<evidence type="ECO:0000259" key="1">
    <source>
        <dbReference type="Pfam" id="PF01048"/>
    </source>
</evidence>
<evidence type="ECO:0000313" key="2">
    <source>
        <dbReference type="EMBL" id="UJG43362.1"/>
    </source>
</evidence>
<sequence>MSKKVSADKPIFEQGMQYHIECKPGDLKGLVLLPGDPERARRIASSWDEMRQVAAHRQYYSYTGKVHGVPISVTSTGIGTPACEIAMTELVNIGCDTFIRVGSSGAIQPGIELGDLIISTGAVKMEGSSRFYAIPEYPAMAHYELVLALIEACETLGFRYHLGITASSSSFYLGQGRPGVNNYKLSKTDLIVPDLQKMGVLNFEMEASHIFTLGQIYRLRTGAICAVYANRVTNEFATKGEKEAIQAANLAAKILYEMDSEKKEKGKKHWYRTLKSS</sequence>
<dbReference type="GO" id="GO:0003824">
    <property type="term" value="F:catalytic activity"/>
    <property type="evidence" value="ECO:0007669"/>
    <property type="project" value="InterPro"/>
</dbReference>